<feature type="non-terminal residue" evidence="1">
    <location>
        <position position="1"/>
    </location>
</feature>
<proteinExistence type="predicted"/>
<organism evidence="1 2">
    <name type="scientific">Parachaetomium inaequale</name>
    <dbReference type="NCBI Taxonomy" id="2588326"/>
    <lineage>
        <taxon>Eukaryota</taxon>
        <taxon>Fungi</taxon>
        <taxon>Dikarya</taxon>
        <taxon>Ascomycota</taxon>
        <taxon>Pezizomycotina</taxon>
        <taxon>Sordariomycetes</taxon>
        <taxon>Sordariomycetidae</taxon>
        <taxon>Sordariales</taxon>
        <taxon>Chaetomiaceae</taxon>
        <taxon>Parachaetomium</taxon>
    </lineage>
</organism>
<dbReference type="AlphaFoldDB" id="A0AAN6SKK1"/>
<gene>
    <name evidence="1" type="ORF">C8A01DRAFT_21041</name>
</gene>
<dbReference type="Proteomes" id="UP001303115">
    <property type="component" value="Unassembled WGS sequence"/>
</dbReference>
<sequence length="76" mass="8437">QGGHEMLLRKSWSDTDPNAQIYVSFRDITLLADEMGTPVSSNPASHPDVASFSPDQPFLDQKFDIVLCDGQVQRSE</sequence>
<protein>
    <submittedName>
        <fullName evidence="1">Uncharacterized protein</fullName>
    </submittedName>
</protein>
<keyword evidence="2" id="KW-1185">Reference proteome</keyword>
<name>A0AAN6SKK1_9PEZI</name>
<evidence type="ECO:0000313" key="2">
    <source>
        <dbReference type="Proteomes" id="UP001303115"/>
    </source>
</evidence>
<evidence type="ECO:0000313" key="1">
    <source>
        <dbReference type="EMBL" id="KAK4031796.1"/>
    </source>
</evidence>
<dbReference type="EMBL" id="MU854700">
    <property type="protein sequence ID" value="KAK4031796.1"/>
    <property type="molecule type" value="Genomic_DNA"/>
</dbReference>
<comment type="caution">
    <text evidence="1">The sequence shown here is derived from an EMBL/GenBank/DDBJ whole genome shotgun (WGS) entry which is preliminary data.</text>
</comment>
<reference evidence="2" key="1">
    <citation type="journal article" date="2023" name="Mol. Phylogenet. Evol.">
        <title>Genome-scale phylogeny and comparative genomics of the fungal order Sordariales.</title>
        <authorList>
            <person name="Hensen N."/>
            <person name="Bonometti L."/>
            <person name="Westerberg I."/>
            <person name="Brannstrom I.O."/>
            <person name="Guillou S."/>
            <person name="Cros-Aarteil S."/>
            <person name="Calhoun S."/>
            <person name="Haridas S."/>
            <person name="Kuo A."/>
            <person name="Mondo S."/>
            <person name="Pangilinan J."/>
            <person name="Riley R."/>
            <person name="LaButti K."/>
            <person name="Andreopoulos B."/>
            <person name="Lipzen A."/>
            <person name="Chen C."/>
            <person name="Yan M."/>
            <person name="Daum C."/>
            <person name="Ng V."/>
            <person name="Clum A."/>
            <person name="Steindorff A."/>
            <person name="Ohm R.A."/>
            <person name="Martin F."/>
            <person name="Silar P."/>
            <person name="Natvig D.O."/>
            <person name="Lalanne C."/>
            <person name="Gautier V."/>
            <person name="Ament-Velasquez S.L."/>
            <person name="Kruys A."/>
            <person name="Hutchinson M.I."/>
            <person name="Powell A.J."/>
            <person name="Barry K."/>
            <person name="Miller A.N."/>
            <person name="Grigoriev I.V."/>
            <person name="Debuchy R."/>
            <person name="Gladieux P."/>
            <person name="Hiltunen Thoren M."/>
            <person name="Johannesson H."/>
        </authorList>
    </citation>
    <scope>NUCLEOTIDE SEQUENCE [LARGE SCALE GENOMIC DNA]</scope>
    <source>
        <strain evidence="2">CBS 284.82</strain>
    </source>
</reference>
<accession>A0AAN6SKK1</accession>